<evidence type="ECO:0000256" key="3">
    <source>
        <dbReference type="ARBA" id="ARBA00022946"/>
    </source>
</evidence>
<sequence length="193" mass="21178">MPRLPLASSSRLTIGVAPRAARAYAAPVATGALDVRADVLRATLYPSDGVNPNSSSPIGARHTKYAERLAHILPSVDAHETIERAWALYRRRQRDARERALSAKFDAMADACAELESVSVGEHKALYDRAMVRMAHGAAANVAAAQGVAQGRKKTPESRWKEARPEGLVPREAWVPTETRGKGWNYEWTRPEN</sequence>
<feature type="region of interest" description="Disordered" evidence="8">
    <location>
        <begin position="147"/>
        <end position="169"/>
    </location>
</feature>
<evidence type="ECO:0000313" key="10">
    <source>
        <dbReference type="Proteomes" id="UP000279236"/>
    </source>
</evidence>
<dbReference type="InterPro" id="IPR019192">
    <property type="entry name" value="Ribosomal_mL40"/>
</dbReference>
<dbReference type="GO" id="GO:0005840">
    <property type="term" value="C:ribosome"/>
    <property type="evidence" value="ECO:0007669"/>
    <property type="project" value="UniProtKB-KW"/>
</dbReference>
<evidence type="ECO:0000256" key="4">
    <source>
        <dbReference type="ARBA" id="ARBA00022980"/>
    </source>
</evidence>
<evidence type="ECO:0000256" key="2">
    <source>
        <dbReference type="ARBA" id="ARBA00009360"/>
    </source>
</evidence>
<evidence type="ECO:0000256" key="5">
    <source>
        <dbReference type="ARBA" id="ARBA00023128"/>
    </source>
</evidence>
<dbReference type="Gene3D" id="6.10.250.3440">
    <property type="match status" value="1"/>
</dbReference>
<evidence type="ECO:0000256" key="8">
    <source>
        <dbReference type="SAM" id="MobiDB-lite"/>
    </source>
</evidence>
<keyword evidence="10" id="KW-1185">Reference proteome</keyword>
<dbReference type="GeneID" id="39589569"/>
<dbReference type="STRING" id="105984.A0A427Y6R3"/>
<name>A0A427Y6R3_9TREE</name>
<evidence type="ECO:0000256" key="7">
    <source>
        <dbReference type="ARBA" id="ARBA00035192"/>
    </source>
</evidence>
<dbReference type="PANTHER" id="PTHR39150">
    <property type="entry name" value="54S RIBOSOMAL PROTEIN L28, MITOCHONDRIAL"/>
    <property type="match status" value="1"/>
</dbReference>
<evidence type="ECO:0000313" key="9">
    <source>
        <dbReference type="EMBL" id="RSH86754.1"/>
    </source>
</evidence>
<comment type="caution">
    <text evidence="9">The sequence shown here is derived from an EMBL/GenBank/DDBJ whole genome shotgun (WGS) entry which is preliminary data.</text>
</comment>
<dbReference type="GO" id="GO:0005739">
    <property type="term" value="C:mitochondrion"/>
    <property type="evidence" value="ECO:0007669"/>
    <property type="project" value="UniProtKB-SubCell"/>
</dbReference>
<gene>
    <name evidence="9" type="ORF">EHS24_005026</name>
</gene>
<evidence type="ECO:0000256" key="1">
    <source>
        <dbReference type="ARBA" id="ARBA00004173"/>
    </source>
</evidence>
<accession>A0A427Y6R3</accession>
<dbReference type="OrthoDB" id="2098203at2759"/>
<comment type="similarity">
    <text evidence="2">Belongs to the mitochondrion-specific ribosomal protein mL40 family.</text>
</comment>
<dbReference type="EMBL" id="RSCE01000002">
    <property type="protein sequence ID" value="RSH86754.1"/>
    <property type="molecule type" value="Genomic_DNA"/>
</dbReference>
<keyword evidence="3" id="KW-0809">Transit peptide</keyword>
<dbReference type="GO" id="GO:0003735">
    <property type="term" value="F:structural constituent of ribosome"/>
    <property type="evidence" value="ECO:0007669"/>
    <property type="project" value="InterPro"/>
</dbReference>
<protein>
    <recommendedName>
        <fullName evidence="7">Large ribosomal subunit protein mL40</fullName>
    </recommendedName>
</protein>
<dbReference type="AlphaFoldDB" id="A0A427Y6R3"/>
<dbReference type="Proteomes" id="UP000279236">
    <property type="component" value="Unassembled WGS sequence"/>
</dbReference>
<dbReference type="InterPro" id="IPR042831">
    <property type="entry name" value="Ribosomal_mL40_fung"/>
</dbReference>
<feature type="compositionally biased region" description="Basic and acidic residues" evidence="8">
    <location>
        <begin position="154"/>
        <end position="165"/>
    </location>
</feature>
<reference evidence="9 10" key="1">
    <citation type="submission" date="2018-11" db="EMBL/GenBank/DDBJ databases">
        <title>Genome sequence of Apiotrichum porosum DSM 27194.</title>
        <authorList>
            <person name="Aliyu H."/>
            <person name="Gorte O."/>
            <person name="Ochsenreither K."/>
        </authorList>
    </citation>
    <scope>NUCLEOTIDE SEQUENCE [LARGE SCALE GENOMIC DNA]</scope>
    <source>
        <strain evidence="9 10">DSM 27194</strain>
    </source>
</reference>
<keyword evidence="4" id="KW-0689">Ribosomal protein</keyword>
<keyword evidence="5" id="KW-0496">Mitochondrion</keyword>
<organism evidence="9 10">
    <name type="scientific">Apiotrichum porosum</name>
    <dbReference type="NCBI Taxonomy" id="105984"/>
    <lineage>
        <taxon>Eukaryota</taxon>
        <taxon>Fungi</taxon>
        <taxon>Dikarya</taxon>
        <taxon>Basidiomycota</taxon>
        <taxon>Agaricomycotina</taxon>
        <taxon>Tremellomycetes</taxon>
        <taxon>Trichosporonales</taxon>
        <taxon>Trichosporonaceae</taxon>
        <taxon>Apiotrichum</taxon>
    </lineage>
</organism>
<dbReference type="GO" id="GO:1990904">
    <property type="term" value="C:ribonucleoprotein complex"/>
    <property type="evidence" value="ECO:0007669"/>
    <property type="project" value="UniProtKB-KW"/>
</dbReference>
<dbReference type="GO" id="GO:0032543">
    <property type="term" value="P:mitochondrial translation"/>
    <property type="evidence" value="ECO:0007669"/>
    <property type="project" value="InterPro"/>
</dbReference>
<comment type="subcellular location">
    <subcellularLocation>
        <location evidence="1">Mitochondrion</location>
    </subcellularLocation>
</comment>
<dbReference type="Pfam" id="PF09812">
    <property type="entry name" value="MRP-L28"/>
    <property type="match status" value="1"/>
</dbReference>
<dbReference type="PANTHER" id="PTHR39150:SF1">
    <property type="entry name" value="LARGE RIBOSOMAL SUBUNIT PROTEIN ML40"/>
    <property type="match status" value="1"/>
</dbReference>
<dbReference type="RefSeq" id="XP_028479539.1">
    <property type="nucleotide sequence ID" value="XM_028620567.1"/>
</dbReference>
<proteinExistence type="inferred from homology"/>
<evidence type="ECO:0000256" key="6">
    <source>
        <dbReference type="ARBA" id="ARBA00023274"/>
    </source>
</evidence>
<keyword evidence="6" id="KW-0687">Ribonucleoprotein</keyword>